<sequence>MAIRVHLASLLLLATVPLSAQTTSTPAQTLIGQGWGVDHVGIGVRDLAQTQHDYEQLGFKVSKGGHFPGGLSNCSVSLQNNSYLELLSVSGGTPIAHSDASEVAEFVTKHEGAMFLGIDVSSAKAAADYLKAHNFDVTGPDPGSIMKEGETTPPPPMWYDVSTADKPAANKKGFNIPFFLVEYLSTNWRDKARAEGRMDHPNTAMGIHAVWFAVHDADAQLRTLRDAGFEVGESREAKFLSARGREVKAGQGVLVLLESSDKNGLLTKYLSDHDEGIIGLSIEVADLAKARQLAESGTRRKLETYKGFYGASFLLPPEVTHGVWMEMFQVEH</sequence>
<dbReference type="InterPro" id="IPR037523">
    <property type="entry name" value="VOC_core"/>
</dbReference>
<dbReference type="Pfam" id="PF13468">
    <property type="entry name" value="Glyoxalase_3"/>
    <property type="match status" value="1"/>
</dbReference>
<keyword evidence="1" id="KW-0479">Metal-binding</keyword>
<evidence type="ECO:0000259" key="3">
    <source>
        <dbReference type="PROSITE" id="PS51819"/>
    </source>
</evidence>
<keyword evidence="2" id="KW-0732">Signal</keyword>
<dbReference type="EMBL" id="OMOD01000198">
    <property type="protein sequence ID" value="SPF50320.1"/>
    <property type="molecule type" value="Genomic_DNA"/>
</dbReference>
<dbReference type="InterPro" id="IPR025870">
    <property type="entry name" value="Glyoxalase-like_dom"/>
</dbReference>
<protein>
    <recommendedName>
        <fullName evidence="3">VOC domain-containing protein</fullName>
    </recommendedName>
</protein>
<evidence type="ECO:0000313" key="5">
    <source>
        <dbReference type="Proteomes" id="UP000238701"/>
    </source>
</evidence>
<dbReference type="Gene3D" id="3.10.180.10">
    <property type="entry name" value="2,3-Dihydroxybiphenyl 1,2-Dioxygenase, domain 1"/>
    <property type="match status" value="2"/>
</dbReference>
<reference evidence="5" key="1">
    <citation type="submission" date="2018-02" db="EMBL/GenBank/DDBJ databases">
        <authorList>
            <person name="Hausmann B."/>
        </authorList>
    </citation>
    <scope>NUCLEOTIDE SEQUENCE [LARGE SCALE GENOMIC DNA]</scope>
    <source>
        <strain evidence="5">Peat soil MAG SbA1</strain>
    </source>
</reference>
<name>A0A2U3LES4_9BACT</name>
<dbReference type="InterPro" id="IPR029068">
    <property type="entry name" value="Glyas_Bleomycin-R_OHBP_Dase"/>
</dbReference>
<proteinExistence type="predicted"/>
<evidence type="ECO:0000256" key="2">
    <source>
        <dbReference type="SAM" id="SignalP"/>
    </source>
</evidence>
<dbReference type="PROSITE" id="PS51819">
    <property type="entry name" value="VOC"/>
    <property type="match status" value="1"/>
</dbReference>
<dbReference type="PANTHER" id="PTHR43048:SF3">
    <property type="entry name" value="METHYLMALONYL-COA EPIMERASE, MITOCHONDRIAL"/>
    <property type="match status" value="1"/>
</dbReference>
<dbReference type="InterPro" id="IPR051785">
    <property type="entry name" value="MMCE/EMCE_epimerase"/>
</dbReference>
<organism evidence="4 5">
    <name type="scientific">Candidatus Sulfotelmatobacter kueseliae</name>
    <dbReference type="NCBI Taxonomy" id="2042962"/>
    <lineage>
        <taxon>Bacteria</taxon>
        <taxon>Pseudomonadati</taxon>
        <taxon>Acidobacteriota</taxon>
        <taxon>Terriglobia</taxon>
        <taxon>Terriglobales</taxon>
        <taxon>Candidatus Korobacteraceae</taxon>
        <taxon>Candidatus Sulfotelmatobacter</taxon>
    </lineage>
</organism>
<dbReference type="GO" id="GO:0004493">
    <property type="term" value="F:methylmalonyl-CoA epimerase activity"/>
    <property type="evidence" value="ECO:0007669"/>
    <property type="project" value="TreeGrafter"/>
</dbReference>
<dbReference type="GO" id="GO:0046872">
    <property type="term" value="F:metal ion binding"/>
    <property type="evidence" value="ECO:0007669"/>
    <property type="project" value="UniProtKB-KW"/>
</dbReference>
<dbReference type="OrthoDB" id="648094at2"/>
<gene>
    <name evidence="4" type="ORF">SBA1_990023</name>
</gene>
<evidence type="ECO:0000256" key="1">
    <source>
        <dbReference type="ARBA" id="ARBA00022723"/>
    </source>
</evidence>
<dbReference type="SUPFAM" id="SSF54593">
    <property type="entry name" value="Glyoxalase/Bleomycin resistance protein/Dihydroxybiphenyl dioxygenase"/>
    <property type="match status" value="2"/>
</dbReference>
<accession>A0A2U3LES4</accession>
<dbReference type="GO" id="GO:0046491">
    <property type="term" value="P:L-methylmalonyl-CoA metabolic process"/>
    <property type="evidence" value="ECO:0007669"/>
    <property type="project" value="TreeGrafter"/>
</dbReference>
<evidence type="ECO:0000313" key="4">
    <source>
        <dbReference type="EMBL" id="SPF50320.1"/>
    </source>
</evidence>
<feature type="domain" description="VOC" evidence="3">
    <location>
        <begin position="36"/>
        <end position="181"/>
    </location>
</feature>
<dbReference type="PANTHER" id="PTHR43048">
    <property type="entry name" value="METHYLMALONYL-COA EPIMERASE"/>
    <property type="match status" value="1"/>
</dbReference>
<feature type="chain" id="PRO_5015781496" description="VOC domain-containing protein" evidence="2">
    <location>
        <begin position="21"/>
        <end position="332"/>
    </location>
</feature>
<dbReference type="AlphaFoldDB" id="A0A2U3LES4"/>
<feature type="signal peptide" evidence="2">
    <location>
        <begin position="1"/>
        <end position="20"/>
    </location>
</feature>
<dbReference type="Proteomes" id="UP000238701">
    <property type="component" value="Unassembled WGS sequence"/>
</dbReference>